<organism evidence="2 3">
    <name type="scientific">Rangifer tarandus platyrhynchus</name>
    <name type="common">Svalbard reindeer</name>
    <dbReference type="NCBI Taxonomy" id="3082113"/>
    <lineage>
        <taxon>Eukaryota</taxon>
        <taxon>Metazoa</taxon>
        <taxon>Chordata</taxon>
        <taxon>Craniata</taxon>
        <taxon>Vertebrata</taxon>
        <taxon>Euteleostomi</taxon>
        <taxon>Mammalia</taxon>
        <taxon>Eutheria</taxon>
        <taxon>Laurasiatheria</taxon>
        <taxon>Artiodactyla</taxon>
        <taxon>Ruminantia</taxon>
        <taxon>Pecora</taxon>
        <taxon>Cervidae</taxon>
        <taxon>Odocoileinae</taxon>
        <taxon>Rangifer</taxon>
    </lineage>
</organism>
<evidence type="ECO:0000313" key="3">
    <source>
        <dbReference type="Proteomes" id="UP001176941"/>
    </source>
</evidence>
<proteinExistence type="predicted"/>
<sequence>MLAGVWVSNQAGSGSDSSGSSRSRLLSSTGGRSRAPGSARRSAGSSSFGILGAPGCPRPPQLREPVQASPSTFQLDPPCPSSPGRAPPASSRCRPPPSGPPRAPSPPQGPGSPSPLHGTAGTGAAEPGSSCLLFRVGWRDPAPRSCRAGRELLRLVQQSCTRVLPPSTDEETEAQEQGGAGGGSQLPLLSGKLVPRVRAGRGSAPACRVPYPGPCPQAALGVLLRNILRGTLWEDAGRVHSPALIATTVTSQV</sequence>
<feature type="compositionally biased region" description="Low complexity" evidence="1">
    <location>
        <begin position="12"/>
        <end position="47"/>
    </location>
</feature>
<dbReference type="Proteomes" id="UP001176941">
    <property type="component" value="Chromosome 21"/>
</dbReference>
<evidence type="ECO:0000313" key="2">
    <source>
        <dbReference type="EMBL" id="CAI9163128.1"/>
    </source>
</evidence>
<evidence type="ECO:0000256" key="1">
    <source>
        <dbReference type="SAM" id="MobiDB-lite"/>
    </source>
</evidence>
<gene>
    <name evidence="2" type="ORF">MRATA1EN1_LOCUS12090</name>
</gene>
<feature type="compositionally biased region" description="Pro residues" evidence="1">
    <location>
        <begin position="94"/>
        <end position="113"/>
    </location>
</feature>
<keyword evidence="3" id="KW-1185">Reference proteome</keyword>
<name>A0ABN8YRT0_RANTA</name>
<feature type="region of interest" description="Disordered" evidence="1">
    <location>
        <begin position="163"/>
        <end position="188"/>
    </location>
</feature>
<accession>A0ABN8YRT0</accession>
<feature type="region of interest" description="Disordered" evidence="1">
    <location>
        <begin position="1"/>
        <end position="125"/>
    </location>
</feature>
<reference evidence="2" key="1">
    <citation type="submission" date="2023-04" db="EMBL/GenBank/DDBJ databases">
        <authorList>
            <consortium name="ELIXIR-Norway"/>
        </authorList>
    </citation>
    <scope>NUCLEOTIDE SEQUENCE [LARGE SCALE GENOMIC DNA]</scope>
</reference>
<feature type="compositionally biased region" description="Low complexity" evidence="1">
    <location>
        <begin position="82"/>
        <end position="93"/>
    </location>
</feature>
<protein>
    <submittedName>
        <fullName evidence="2">Uncharacterized protein</fullName>
    </submittedName>
</protein>
<dbReference type="EMBL" id="OX459957">
    <property type="protein sequence ID" value="CAI9163128.1"/>
    <property type="molecule type" value="Genomic_DNA"/>
</dbReference>